<evidence type="ECO:0000256" key="12">
    <source>
        <dbReference type="PIRSR" id="PIRSR000853-1"/>
    </source>
</evidence>
<keyword evidence="8 18" id="KW-0418">Kinase</keyword>
<dbReference type="SUPFAM" id="SSF52009">
    <property type="entry name" value="Phosphohistidine domain"/>
    <property type="match status" value="1"/>
</dbReference>
<comment type="similarity">
    <text evidence="2 11">Belongs to the PEP-utilizing enzyme family.</text>
</comment>
<dbReference type="PANTHER" id="PTHR22931:SF9">
    <property type="entry name" value="PYRUVATE, PHOSPHATE DIKINASE 1, CHLOROPLASTIC"/>
    <property type="match status" value="1"/>
</dbReference>
<dbReference type="OrthoDB" id="9765468at2"/>
<keyword evidence="5 18" id="KW-0808">Transferase</keyword>
<accession>B1I605</accession>
<name>B1I605_DESAP</name>
<feature type="active site" description="Tele-phosphohistidine intermediate" evidence="12">
    <location>
        <position position="453"/>
    </location>
</feature>
<dbReference type="SUPFAM" id="SSF56059">
    <property type="entry name" value="Glutathione synthetase ATP-binding domain-like"/>
    <property type="match status" value="1"/>
</dbReference>
<dbReference type="EMBL" id="CP000860">
    <property type="protein sequence ID" value="ACA60418.1"/>
    <property type="molecule type" value="Genomic_DNA"/>
</dbReference>
<dbReference type="eggNOG" id="COG0574">
    <property type="taxonomic scope" value="Bacteria"/>
</dbReference>
<feature type="binding site" evidence="14">
    <location>
        <position position="774"/>
    </location>
    <ligand>
        <name>Mg(2+)</name>
        <dbReference type="ChEBI" id="CHEBI:18420"/>
    </ligand>
</feature>
<feature type="binding site" evidence="13">
    <location>
        <position position="559"/>
    </location>
    <ligand>
        <name>substrate</name>
    </ligand>
</feature>
<evidence type="ECO:0000259" key="17">
    <source>
        <dbReference type="Pfam" id="PF02896"/>
    </source>
</evidence>
<dbReference type="GO" id="GO:0016301">
    <property type="term" value="F:kinase activity"/>
    <property type="evidence" value="ECO:0007669"/>
    <property type="project" value="UniProtKB-UniRule"/>
</dbReference>
<gene>
    <name evidence="18" type="ordered locus">Daud_1926</name>
</gene>
<keyword evidence="19" id="KW-1185">Reference proteome</keyword>
<evidence type="ECO:0000256" key="6">
    <source>
        <dbReference type="ARBA" id="ARBA00022723"/>
    </source>
</evidence>
<evidence type="ECO:0000256" key="8">
    <source>
        <dbReference type="ARBA" id="ARBA00022777"/>
    </source>
</evidence>
<dbReference type="InterPro" id="IPR040442">
    <property type="entry name" value="Pyrv_kinase-like_dom_sf"/>
</dbReference>
<dbReference type="Gene3D" id="3.50.30.10">
    <property type="entry name" value="Phosphohistidine domain"/>
    <property type="match status" value="1"/>
</dbReference>
<dbReference type="EC" id="2.7.9.1" evidence="3 11"/>
<dbReference type="Pfam" id="PF02896">
    <property type="entry name" value="PEP-utilizers_C"/>
    <property type="match status" value="1"/>
</dbReference>
<dbReference type="InterPro" id="IPR013815">
    <property type="entry name" value="ATP_grasp_subdomain_1"/>
</dbReference>
<reference evidence="18 19" key="2">
    <citation type="journal article" date="2008" name="Science">
        <title>Environmental genomics reveals a single-species ecosystem deep within Earth.</title>
        <authorList>
            <person name="Chivian D."/>
            <person name="Brodie E.L."/>
            <person name="Alm E.J."/>
            <person name="Culley D.E."/>
            <person name="Dehal P.S."/>
            <person name="Desantis T.Z."/>
            <person name="Gihring T.M."/>
            <person name="Lapidus A."/>
            <person name="Lin L.H."/>
            <person name="Lowry S.R."/>
            <person name="Moser D.P."/>
            <person name="Richardson P.M."/>
            <person name="Southam G."/>
            <person name="Wanger G."/>
            <person name="Pratt L.M."/>
            <person name="Andersen G.L."/>
            <person name="Hazen T.C."/>
            <person name="Brockman F.J."/>
            <person name="Arkin A.P."/>
            <person name="Onstott T.C."/>
        </authorList>
    </citation>
    <scope>NUCLEOTIDE SEQUENCE [LARGE SCALE GENOMIC DNA]</scope>
    <source>
        <strain evidence="18 19">MP104C</strain>
    </source>
</reference>
<evidence type="ECO:0000256" key="10">
    <source>
        <dbReference type="ARBA" id="ARBA00022842"/>
    </source>
</evidence>
<protein>
    <recommendedName>
        <fullName evidence="4 11">Pyruvate, phosphate dikinase</fullName>
        <ecNumber evidence="3 11">2.7.9.1</ecNumber>
    </recommendedName>
</protein>
<dbReference type="InterPro" id="IPR036637">
    <property type="entry name" value="Phosphohistidine_dom_sf"/>
</dbReference>
<keyword evidence="6 14" id="KW-0479">Metal-binding</keyword>
<dbReference type="InterPro" id="IPR010121">
    <property type="entry name" value="Pyruvate_phosphate_dikinase"/>
</dbReference>
<feature type="binding site" evidence="13">
    <location>
        <position position="615"/>
    </location>
    <ligand>
        <name>substrate</name>
    </ligand>
</feature>
<evidence type="ECO:0000256" key="3">
    <source>
        <dbReference type="ARBA" id="ARBA00011994"/>
    </source>
</evidence>
<dbReference type="KEGG" id="dau:Daud_1926"/>
<feature type="domain" description="Pyruvate phosphate dikinase AMP/ATP-binding" evidence="16">
    <location>
        <begin position="18"/>
        <end position="54"/>
    </location>
</feature>
<feature type="domain" description="Pyruvate phosphate dikinase AMP/ATP-binding" evidence="16">
    <location>
        <begin position="63"/>
        <end position="290"/>
    </location>
</feature>
<dbReference type="PIRSF" id="PIRSF000853">
    <property type="entry name" value="PPDK"/>
    <property type="match status" value="1"/>
</dbReference>
<evidence type="ECO:0000259" key="16">
    <source>
        <dbReference type="Pfam" id="PF01326"/>
    </source>
</evidence>
<dbReference type="PROSITE" id="PS00742">
    <property type="entry name" value="PEP_ENZYMES_2"/>
    <property type="match status" value="1"/>
</dbReference>
<feature type="active site" description="Proton donor" evidence="12">
    <location>
        <position position="837"/>
    </location>
</feature>
<dbReference type="PANTHER" id="PTHR22931">
    <property type="entry name" value="PHOSPHOENOLPYRUVATE DIKINASE-RELATED"/>
    <property type="match status" value="1"/>
</dbReference>
<dbReference type="Pfam" id="PF01326">
    <property type="entry name" value="PPDK_N"/>
    <property type="match status" value="3"/>
</dbReference>
<dbReference type="NCBIfam" id="NF004531">
    <property type="entry name" value="PRK05878.1"/>
    <property type="match status" value="1"/>
</dbReference>
<dbReference type="HOGENOM" id="CLU_015345_0_2_9"/>
<dbReference type="SUPFAM" id="SSF51621">
    <property type="entry name" value="Phosphoenolpyruvate/pyruvate domain"/>
    <property type="match status" value="1"/>
</dbReference>
<feature type="binding site" evidence="13">
    <location>
        <position position="771"/>
    </location>
    <ligand>
        <name>substrate</name>
    </ligand>
</feature>
<feature type="binding site" evidence="14">
    <location>
        <position position="750"/>
    </location>
    <ligand>
        <name>Mg(2+)</name>
        <dbReference type="ChEBI" id="CHEBI:18420"/>
    </ligand>
</feature>
<organism evidence="18 19">
    <name type="scientific">Desulforudis audaxviator (strain MP104C)</name>
    <dbReference type="NCBI Taxonomy" id="477974"/>
    <lineage>
        <taxon>Bacteria</taxon>
        <taxon>Bacillati</taxon>
        <taxon>Bacillota</taxon>
        <taxon>Clostridia</taxon>
        <taxon>Thermoanaerobacterales</taxon>
        <taxon>Candidatus Desulforudaceae</taxon>
        <taxon>Candidatus Desulforudis</taxon>
    </lineage>
</organism>
<evidence type="ECO:0000256" key="14">
    <source>
        <dbReference type="PIRSR" id="PIRSR000853-3"/>
    </source>
</evidence>
<feature type="binding site" evidence="13">
    <location>
        <position position="772"/>
    </location>
    <ligand>
        <name>substrate</name>
    </ligand>
</feature>
<evidence type="ECO:0000313" key="18">
    <source>
        <dbReference type="EMBL" id="ACA60418.1"/>
    </source>
</evidence>
<dbReference type="GO" id="GO:0046872">
    <property type="term" value="F:metal ion binding"/>
    <property type="evidence" value="ECO:0007669"/>
    <property type="project" value="UniProtKB-UniRule"/>
</dbReference>
<reference evidence="19" key="1">
    <citation type="submission" date="2007-10" db="EMBL/GenBank/DDBJ databases">
        <title>Complete sequence of chromosome of Desulforudis audaxviator MP104C.</title>
        <authorList>
            <person name="Copeland A."/>
            <person name="Lucas S."/>
            <person name="Lapidus A."/>
            <person name="Barry K."/>
            <person name="Glavina del Rio T."/>
            <person name="Dalin E."/>
            <person name="Tice H."/>
            <person name="Bruce D."/>
            <person name="Pitluck S."/>
            <person name="Lowry S.R."/>
            <person name="Larimer F."/>
            <person name="Land M.L."/>
            <person name="Hauser L."/>
            <person name="Kyrpides N."/>
            <person name="Ivanova N.N."/>
            <person name="Richardson P."/>
        </authorList>
    </citation>
    <scope>NUCLEOTIDE SEQUENCE [LARGE SCALE GENOMIC DNA]</scope>
    <source>
        <strain evidence="19">MP104C</strain>
    </source>
</reference>
<evidence type="ECO:0000256" key="9">
    <source>
        <dbReference type="ARBA" id="ARBA00022840"/>
    </source>
</evidence>
<dbReference type="STRING" id="477974.Daud_1926"/>
<evidence type="ECO:0000256" key="13">
    <source>
        <dbReference type="PIRSR" id="PIRSR000853-2"/>
    </source>
</evidence>
<dbReference type="Gene3D" id="1.10.189.10">
    <property type="entry name" value="Pyruvate Phosphate Dikinase, domain 2"/>
    <property type="match status" value="1"/>
</dbReference>
<keyword evidence="10 14" id="KW-0460">Magnesium</keyword>
<evidence type="ECO:0000256" key="11">
    <source>
        <dbReference type="PIRNR" id="PIRNR000853"/>
    </source>
</evidence>
<dbReference type="Proteomes" id="UP000008544">
    <property type="component" value="Chromosome"/>
</dbReference>
<evidence type="ECO:0000256" key="5">
    <source>
        <dbReference type="ARBA" id="ARBA00022679"/>
    </source>
</evidence>
<keyword evidence="7" id="KW-0547">Nucleotide-binding</keyword>
<feature type="binding site" evidence="13">
    <location>
        <position position="774"/>
    </location>
    <ligand>
        <name>substrate</name>
    </ligand>
</feature>
<dbReference type="eggNOG" id="COG3605">
    <property type="taxonomic scope" value="Bacteria"/>
</dbReference>
<dbReference type="Gene3D" id="3.20.20.60">
    <property type="entry name" value="Phosphoenolpyruvate-binding domains"/>
    <property type="match status" value="1"/>
</dbReference>
<dbReference type="PROSITE" id="PS00370">
    <property type="entry name" value="PEP_ENZYMES_PHOS_SITE"/>
    <property type="match status" value="1"/>
</dbReference>
<evidence type="ECO:0000259" key="15">
    <source>
        <dbReference type="Pfam" id="PF00391"/>
    </source>
</evidence>
<dbReference type="InterPro" id="IPR018274">
    <property type="entry name" value="PEP_util_AS"/>
</dbReference>
<dbReference type="Gene3D" id="1.20.80.30">
    <property type="match status" value="1"/>
</dbReference>
<evidence type="ECO:0000256" key="7">
    <source>
        <dbReference type="ARBA" id="ARBA00022741"/>
    </source>
</evidence>
<dbReference type="GO" id="GO:0050242">
    <property type="term" value="F:pyruvate, phosphate dikinase activity"/>
    <property type="evidence" value="ECO:0007669"/>
    <property type="project" value="UniProtKB-UniRule"/>
</dbReference>
<dbReference type="Gene3D" id="3.30.1490.20">
    <property type="entry name" value="ATP-grasp fold, A domain"/>
    <property type="match status" value="1"/>
</dbReference>
<evidence type="ECO:0000256" key="2">
    <source>
        <dbReference type="ARBA" id="ARBA00007837"/>
    </source>
</evidence>
<dbReference type="Gene3D" id="3.30.470.20">
    <property type="entry name" value="ATP-grasp fold, B domain"/>
    <property type="match status" value="1"/>
</dbReference>
<dbReference type="InterPro" id="IPR008279">
    <property type="entry name" value="PEP-util_enz_mobile_dom"/>
</dbReference>
<sequence length="890" mass="99029">MSTKYVYRFEEGNAGMKNLLGGKGANLAEMTNIGLPVPPGFIVTTEACKEFYLQGRRLPDGLMDEIREHIRLLEQKLGKVLGDEQNPLLVSVRSGAPVSMPGMMDTVLNLGLNDRTVEGLARSTGDERFALDCYRRFINMFGDVVMHVEHYQFESILQAQKDRRGVQHDHQLTAADWREVIARYKSLIETEIRRPFPQDPLEQLTMAVRAVFDSWYNDRAVVYRKIHRIPDDLGTAVNIQAMVFGNMGEDSGSGVAFTRNPSTGEREVYGEYLTNAQGEDVVGGIRTPKPIQELAADLPEVYRQFRDICELLDRHYRDMQDIEFTIERGRLYILQTRNGKRTAQAAIRIAVDMVDEGLISREEAVVRVEPEQLDHLLHRHIDPEAKLDVIATGLPASPGSAAGKAVFDADTAEKLAQEGEKVILVRNETTPDDIHGIVAAQGILTSRGGMTSHAAVVARGMGKPCVCGCEAIRIKGREPVFTVNDVTVRQGDLISIDGSTGRVILGAAPMLDPELSPEFQRLLEWADEIRTLEVRGNADTPADAAKAREFGAAGIGLCRTEHMFMGADRLPIVQQMILADDEDTRRAALEKLLPMQREDFYGILKAMDGLPVCIRLLDPPLHEFLPDIEELHVDITRLQFTAGDTPELREKEELLRKIRALSECNPMLGHRGCRLGITYPEVYAMQARAVFLATVDLLREGHHPVPEVEIPLVIDRNEFVFLKQQVDQAAAEVRAETGVEFEYTVGTMIELPRAALLADEIAREAEFFSFGTNDLTQTTLGFSRDDAEGKFLHRYLELKLLPDNPFAVLDRKGVGRLIAMGIELGRSTRPDLLVGICGEHGGEPRSIEFCHQVGMNYVSCSPYRVPIARLAAAQARVTNDGLVAKDYGTK</sequence>
<keyword evidence="18" id="KW-0670">Pyruvate</keyword>
<proteinExistence type="inferred from homology"/>
<dbReference type="RefSeq" id="WP_012302993.1">
    <property type="nucleotide sequence ID" value="NC_010424.1"/>
</dbReference>
<dbReference type="GO" id="GO:0005524">
    <property type="term" value="F:ATP binding"/>
    <property type="evidence" value="ECO:0007669"/>
    <property type="project" value="UniProtKB-UniRule"/>
</dbReference>
<evidence type="ECO:0000256" key="4">
    <source>
        <dbReference type="ARBA" id="ARBA00020138"/>
    </source>
</evidence>
<feature type="domain" description="PEP-utilising enzyme mobile" evidence="15">
    <location>
        <begin position="420"/>
        <end position="501"/>
    </location>
</feature>
<dbReference type="NCBIfam" id="TIGR01828">
    <property type="entry name" value="pyru_phos_dikin"/>
    <property type="match status" value="1"/>
</dbReference>
<comment type="cofactor">
    <cofactor evidence="1 11 14">
        <name>Mg(2+)</name>
        <dbReference type="ChEBI" id="CHEBI:18420"/>
    </cofactor>
</comment>
<dbReference type="InterPro" id="IPR002192">
    <property type="entry name" value="PPDK_AMP/ATP-bd"/>
</dbReference>
<feature type="binding site" evidence="13">
    <location>
        <position position="750"/>
    </location>
    <ligand>
        <name>substrate</name>
    </ligand>
</feature>
<dbReference type="InterPro" id="IPR023151">
    <property type="entry name" value="PEP_util_CS"/>
</dbReference>
<keyword evidence="9" id="KW-0067">ATP-binding</keyword>
<dbReference type="InterPro" id="IPR015813">
    <property type="entry name" value="Pyrv/PenolPyrv_kinase-like_dom"/>
</dbReference>
<comment type="catalytic activity">
    <reaction evidence="11">
        <text>pyruvate + phosphate + ATP = phosphoenolpyruvate + AMP + diphosphate + H(+)</text>
        <dbReference type="Rhea" id="RHEA:10756"/>
        <dbReference type="ChEBI" id="CHEBI:15361"/>
        <dbReference type="ChEBI" id="CHEBI:15378"/>
        <dbReference type="ChEBI" id="CHEBI:30616"/>
        <dbReference type="ChEBI" id="CHEBI:33019"/>
        <dbReference type="ChEBI" id="CHEBI:43474"/>
        <dbReference type="ChEBI" id="CHEBI:58702"/>
        <dbReference type="ChEBI" id="CHEBI:456215"/>
        <dbReference type="EC" id="2.7.9.1"/>
    </reaction>
</comment>
<dbReference type="InterPro" id="IPR000121">
    <property type="entry name" value="PEP_util_C"/>
</dbReference>
<dbReference type="Pfam" id="PF00391">
    <property type="entry name" value="PEP-utilizers"/>
    <property type="match status" value="1"/>
</dbReference>
<evidence type="ECO:0000256" key="1">
    <source>
        <dbReference type="ARBA" id="ARBA00001946"/>
    </source>
</evidence>
<dbReference type="AlphaFoldDB" id="B1I605"/>
<feature type="binding site" evidence="13">
    <location>
        <position position="773"/>
    </location>
    <ligand>
        <name>substrate</name>
    </ligand>
</feature>
<evidence type="ECO:0000313" key="19">
    <source>
        <dbReference type="Proteomes" id="UP000008544"/>
    </source>
</evidence>
<feature type="domain" description="Pyruvate phosphate dikinase AMP/ATP-binding" evidence="16">
    <location>
        <begin position="303"/>
        <end position="355"/>
    </location>
</feature>
<feature type="domain" description="PEP-utilising enzyme C-terminal" evidence="17">
    <location>
        <begin position="519"/>
        <end position="875"/>
    </location>
</feature>